<organism evidence="2 3">
    <name type="scientific">Glycine soja</name>
    <name type="common">Wild soybean</name>
    <dbReference type="NCBI Taxonomy" id="3848"/>
    <lineage>
        <taxon>Eukaryota</taxon>
        <taxon>Viridiplantae</taxon>
        <taxon>Streptophyta</taxon>
        <taxon>Embryophyta</taxon>
        <taxon>Tracheophyta</taxon>
        <taxon>Spermatophyta</taxon>
        <taxon>Magnoliopsida</taxon>
        <taxon>eudicotyledons</taxon>
        <taxon>Gunneridae</taxon>
        <taxon>Pentapetalae</taxon>
        <taxon>rosids</taxon>
        <taxon>fabids</taxon>
        <taxon>Fabales</taxon>
        <taxon>Fabaceae</taxon>
        <taxon>Papilionoideae</taxon>
        <taxon>50 kb inversion clade</taxon>
        <taxon>NPAAA clade</taxon>
        <taxon>indigoferoid/millettioid clade</taxon>
        <taxon>Phaseoleae</taxon>
        <taxon>Glycine</taxon>
        <taxon>Glycine subgen. Soja</taxon>
    </lineage>
</organism>
<dbReference type="AlphaFoldDB" id="A0A445FCT7"/>
<gene>
    <name evidence="2" type="ORF">D0Y65_050616</name>
</gene>
<dbReference type="Pfam" id="PF16413">
    <property type="entry name" value="Mlh1_C"/>
    <property type="match status" value="1"/>
</dbReference>
<feature type="domain" description="DNA mismatch repair protein Mlh1 C-terminal" evidence="1">
    <location>
        <begin position="21"/>
        <end position="77"/>
    </location>
</feature>
<reference evidence="2 3" key="1">
    <citation type="submission" date="2018-09" db="EMBL/GenBank/DDBJ databases">
        <title>A high-quality reference genome of wild soybean provides a powerful tool to mine soybean genomes.</title>
        <authorList>
            <person name="Xie M."/>
            <person name="Chung C.Y.L."/>
            <person name="Li M.-W."/>
            <person name="Wong F.-L."/>
            <person name="Chan T.-F."/>
            <person name="Lam H.-M."/>
        </authorList>
    </citation>
    <scope>NUCLEOTIDE SEQUENCE [LARGE SCALE GENOMIC DNA]</scope>
    <source>
        <strain evidence="3">cv. W05</strain>
        <tissue evidence="2">Hypocotyl of etiolated seedlings</tissue>
    </source>
</reference>
<comment type="caution">
    <text evidence="2">The sequence shown here is derived from an EMBL/GenBank/DDBJ whole genome shotgun (WGS) entry which is preliminary data.</text>
</comment>
<proteinExistence type="predicted"/>
<accession>A0A445FCT7</accession>
<dbReference type="InterPro" id="IPR032189">
    <property type="entry name" value="Mlh1_C"/>
</dbReference>
<evidence type="ECO:0000313" key="2">
    <source>
        <dbReference type="EMBL" id="RZB46652.1"/>
    </source>
</evidence>
<protein>
    <submittedName>
        <fullName evidence="2">DNA mismatch repair protein MLH1</fullName>
    </submittedName>
</protein>
<dbReference type="EMBL" id="QZWG01000019">
    <property type="protein sequence ID" value="RZB46652.1"/>
    <property type="molecule type" value="Genomic_DNA"/>
</dbReference>
<dbReference type="Proteomes" id="UP000289340">
    <property type="component" value="Chromosome 19"/>
</dbReference>
<evidence type="ECO:0000259" key="1">
    <source>
        <dbReference type="Pfam" id="PF16413"/>
    </source>
</evidence>
<keyword evidence="3" id="KW-1185">Reference proteome</keyword>
<sequence length="81" mass="9694">MWVKLCPTLPYDWMRERMRGKELMYQQVLSRFGHFNAIQLNDPVPLKDLIISCLKEEDVDSKYNDDDSLKEKIAEVISLWF</sequence>
<name>A0A445FCT7_GLYSO</name>
<evidence type="ECO:0000313" key="3">
    <source>
        <dbReference type="Proteomes" id="UP000289340"/>
    </source>
</evidence>